<proteinExistence type="predicted"/>
<evidence type="ECO:0008006" key="3">
    <source>
        <dbReference type="Google" id="ProtNLM"/>
    </source>
</evidence>
<accession>A0A2J6RHL6</accession>
<dbReference type="SUPFAM" id="SSF48403">
    <property type="entry name" value="Ankyrin repeat"/>
    <property type="match status" value="1"/>
</dbReference>
<feature type="non-terminal residue" evidence="1">
    <location>
        <position position="152"/>
    </location>
</feature>
<reference evidence="1 2" key="1">
    <citation type="submission" date="2016-04" db="EMBL/GenBank/DDBJ databases">
        <title>A degradative enzymes factory behind the ericoid mycorrhizal symbiosis.</title>
        <authorList>
            <consortium name="DOE Joint Genome Institute"/>
            <person name="Martino E."/>
            <person name="Morin E."/>
            <person name="Grelet G."/>
            <person name="Kuo A."/>
            <person name="Kohler A."/>
            <person name="Daghino S."/>
            <person name="Barry K."/>
            <person name="Choi C."/>
            <person name="Cichocki N."/>
            <person name="Clum A."/>
            <person name="Copeland A."/>
            <person name="Hainaut M."/>
            <person name="Haridas S."/>
            <person name="Labutti K."/>
            <person name="Lindquist E."/>
            <person name="Lipzen A."/>
            <person name="Khouja H.-R."/>
            <person name="Murat C."/>
            <person name="Ohm R."/>
            <person name="Olson A."/>
            <person name="Spatafora J."/>
            <person name="Veneault-Fourrey C."/>
            <person name="Henrissat B."/>
            <person name="Grigoriev I."/>
            <person name="Martin F."/>
            <person name="Perotto S."/>
        </authorList>
    </citation>
    <scope>NUCLEOTIDE SEQUENCE [LARGE SCALE GENOMIC DNA]</scope>
    <source>
        <strain evidence="1 2">F</strain>
    </source>
</reference>
<dbReference type="InterPro" id="IPR036770">
    <property type="entry name" value="Ankyrin_rpt-contain_sf"/>
</dbReference>
<sequence length="152" mass="16848">MFRTAIEAKDERVVKLLLERELVDVNDTVCFFENRRYTPVERAASLLALGLVRILVEAKADVNKTHEVGRHCGALAKLVCASSPNYLDSVSSLAVATPGVIATLDFLIRKGSRVNLSLLSSSMTVSRYINNEEVICLISRSIPPTQHQAFFR</sequence>
<dbReference type="AlphaFoldDB" id="A0A2J6RHL6"/>
<dbReference type="Proteomes" id="UP000235786">
    <property type="component" value="Unassembled WGS sequence"/>
</dbReference>
<dbReference type="EMBL" id="KZ613948">
    <property type="protein sequence ID" value="PMD37997.1"/>
    <property type="molecule type" value="Genomic_DNA"/>
</dbReference>
<dbReference type="Gene3D" id="1.25.40.20">
    <property type="entry name" value="Ankyrin repeat-containing domain"/>
    <property type="match status" value="1"/>
</dbReference>
<dbReference type="OrthoDB" id="194358at2759"/>
<evidence type="ECO:0000313" key="1">
    <source>
        <dbReference type="EMBL" id="PMD37997.1"/>
    </source>
</evidence>
<dbReference type="STRING" id="1149755.A0A2J6RHL6"/>
<protein>
    <recommendedName>
        <fullName evidence="3">Ankyrin</fullName>
    </recommendedName>
</protein>
<evidence type="ECO:0000313" key="2">
    <source>
        <dbReference type="Proteomes" id="UP000235786"/>
    </source>
</evidence>
<name>A0A2J6RHL6_HYAVF</name>
<organism evidence="1 2">
    <name type="scientific">Hyaloscypha variabilis (strain UAMH 11265 / GT02V1 / F)</name>
    <name type="common">Meliniomyces variabilis</name>
    <dbReference type="NCBI Taxonomy" id="1149755"/>
    <lineage>
        <taxon>Eukaryota</taxon>
        <taxon>Fungi</taxon>
        <taxon>Dikarya</taxon>
        <taxon>Ascomycota</taxon>
        <taxon>Pezizomycotina</taxon>
        <taxon>Leotiomycetes</taxon>
        <taxon>Helotiales</taxon>
        <taxon>Hyaloscyphaceae</taxon>
        <taxon>Hyaloscypha</taxon>
        <taxon>Hyaloscypha variabilis</taxon>
    </lineage>
</organism>
<gene>
    <name evidence="1" type="ORF">L207DRAFT_513943</name>
</gene>
<keyword evidence="2" id="KW-1185">Reference proteome</keyword>